<dbReference type="PROSITE" id="PS50096">
    <property type="entry name" value="IQ"/>
    <property type="match status" value="5"/>
</dbReference>
<dbReference type="Gene3D" id="3.30.70.1590">
    <property type="match status" value="1"/>
</dbReference>
<evidence type="ECO:0000259" key="9">
    <source>
        <dbReference type="PROSITE" id="PS51456"/>
    </source>
</evidence>
<evidence type="ECO:0000256" key="3">
    <source>
        <dbReference type="ARBA" id="ARBA00023123"/>
    </source>
</evidence>
<feature type="region of interest" description="Disordered" evidence="8">
    <location>
        <begin position="982"/>
        <end position="1029"/>
    </location>
</feature>
<dbReference type="Gene3D" id="1.20.5.190">
    <property type="match status" value="3"/>
</dbReference>
<evidence type="ECO:0000256" key="2">
    <source>
        <dbReference type="ARBA" id="ARBA00022840"/>
    </source>
</evidence>
<dbReference type="GO" id="GO:0005524">
    <property type="term" value="F:ATP binding"/>
    <property type="evidence" value="ECO:0007669"/>
    <property type="project" value="UniProtKB-UniRule"/>
</dbReference>
<keyword evidence="5 6" id="KW-0009">Actin-binding</keyword>
<dbReference type="SMART" id="SM00242">
    <property type="entry name" value="MYSc"/>
    <property type="match status" value="1"/>
</dbReference>
<evidence type="ECO:0000256" key="8">
    <source>
        <dbReference type="SAM" id="MobiDB-lite"/>
    </source>
</evidence>
<feature type="coiled-coil region" evidence="7">
    <location>
        <begin position="874"/>
        <end position="981"/>
    </location>
</feature>
<keyword evidence="1 6" id="KW-0547">Nucleotide-binding</keyword>
<evidence type="ECO:0000313" key="10">
    <source>
        <dbReference type="EMBL" id="KAK1883766.1"/>
    </source>
</evidence>
<feature type="region of interest" description="Actin-binding" evidence="6">
    <location>
        <begin position="534"/>
        <end position="556"/>
    </location>
</feature>
<dbReference type="FunFam" id="3.30.70.1590:FF:000003">
    <property type="entry name" value="Myosin-Va isoform 1"/>
    <property type="match status" value="1"/>
</dbReference>
<name>A0AAD9BHG7_DISEL</name>
<feature type="region of interest" description="Disordered" evidence="8">
    <location>
        <begin position="1258"/>
        <end position="1321"/>
    </location>
</feature>
<evidence type="ECO:0000313" key="11">
    <source>
        <dbReference type="Proteomes" id="UP001228049"/>
    </source>
</evidence>
<evidence type="ECO:0000256" key="7">
    <source>
        <dbReference type="SAM" id="Coils"/>
    </source>
</evidence>
<organism evidence="10 11">
    <name type="scientific">Dissostichus eleginoides</name>
    <name type="common">Patagonian toothfish</name>
    <name type="synonym">Dissostichus amissus</name>
    <dbReference type="NCBI Taxonomy" id="100907"/>
    <lineage>
        <taxon>Eukaryota</taxon>
        <taxon>Metazoa</taxon>
        <taxon>Chordata</taxon>
        <taxon>Craniata</taxon>
        <taxon>Vertebrata</taxon>
        <taxon>Euteleostomi</taxon>
        <taxon>Actinopterygii</taxon>
        <taxon>Neopterygii</taxon>
        <taxon>Teleostei</taxon>
        <taxon>Neoteleostei</taxon>
        <taxon>Acanthomorphata</taxon>
        <taxon>Eupercaria</taxon>
        <taxon>Perciformes</taxon>
        <taxon>Notothenioidei</taxon>
        <taxon>Nototheniidae</taxon>
        <taxon>Dissostichus</taxon>
    </lineage>
</organism>
<feature type="non-terminal residue" evidence="10">
    <location>
        <position position="1321"/>
    </location>
</feature>
<dbReference type="PANTHER" id="PTHR13140:SF356">
    <property type="entry name" value="UNCONVENTIONAL MYOSIN-VB"/>
    <property type="match status" value="1"/>
</dbReference>
<dbReference type="GO" id="GO:0051015">
    <property type="term" value="F:actin filament binding"/>
    <property type="evidence" value="ECO:0007669"/>
    <property type="project" value="TreeGrafter"/>
</dbReference>
<dbReference type="InterPro" id="IPR000048">
    <property type="entry name" value="IQ_motif_EF-hand-BS"/>
</dbReference>
<evidence type="ECO:0000256" key="4">
    <source>
        <dbReference type="ARBA" id="ARBA00023175"/>
    </source>
</evidence>
<dbReference type="Gene3D" id="3.40.850.10">
    <property type="entry name" value="Kinesin motor domain"/>
    <property type="match status" value="2"/>
</dbReference>
<keyword evidence="7" id="KW-0175">Coiled coil</keyword>
<keyword evidence="2 6" id="KW-0067">ATP-binding</keyword>
<dbReference type="SUPFAM" id="SSF52540">
    <property type="entry name" value="P-loop containing nucleoside triphosphate hydrolases"/>
    <property type="match status" value="2"/>
</dbReference>
<gene>
    <name evidence="10" type="ORF">KUDE01_022091</name>
</gene>
<dbReference type="InterPro" id="IPR027417">
    <property type="entry name" value="P-loop_NTPase"/>
</dbReference>
<dbReference type="SMART" id="SM00015">
    <property type="entry name" value="IQ"/>
    <property type="match status" value="6"/>
</dbReference>
<dbReference type="Pfam" id="PF25966">
    <property type="entry name" value="Myo5a"/>
    <property type="match status" value="2"/>
</dbReference>
<comment type="similarity">
    <text evidence="6">Belongs to the TRAFAC class myosin-kinesin ATPase superfamily. Myosin family.</text>
</comment>
<dbReference type="GO" id="GO:0016459">
    <property type="term" value="C:myosin complex"/>
    <property type="evidence" value="ECO:0007669"/>
    <property type="project" value="UniProtKB-KW"/>
</dbReference>
<dbReference type="GO" id="GO:0005737">
    <property type="term" value="C:cytoplasm"/>
    <property type="evidence" value="ECO:0007669"/>
    <property type="project" value="TreeGrafter"/>
</dbReference>
<feature type="coiled-coil region" evidence="7">
    <location>
        <begin position="790"/>
        <end position="841"/>
    </location>
</feature>
<evidence type="ECO:0000256" key="6">
    <source>
        <dbReference type="PROSITE-ProRule" id="PRU00782"/>
    </source>
</evidence>
<dbReference type="InterPro" id="IPR058662">
    <property type="entry name" value="Myo5a/b_dom"/>
</dbReference>
<dbReference type="Proteomes" id="UP001228049">
    <property type="component" value="Unassembled WGS sequence"/>
</dbReference>
<dbReference type="GO" id="GO:0007015">
    <property type="term" value="P:actin filament organization"/>
    <property type="evidence" value="ECO:0007669"/>
    <property type="project" value="TreeGrafter"/>
</dbReference>
<dbReference type="PROSITE" id="PS51456">
    <property type="entry name" value="MYOSIN_MOTOR"/>
    <property type="match status" value="1"/>
</dbReference>
<sequence>MSVNELYTKYTRVWIPDPSEVWKAAEIIRDFKEGEPELLLRLEDDTTLAYPVGPKGKPLPFLRNPDILVGENDLTALSYLHEPAVLHNLRVRFLEPNHIYTYCGIVLVAINPYDQLHIYGEEVIRAYSGQNMGDMDPHIFAVAEEAYKQMGRDERNQSIIVSGESGAGKTVSAKYAMRFFATVGGSANDTNVEEKVLASSPIMEAIGNAKTTRNDNSSRFGKYIQIGFSRHFHIIGANMRTYLLEKSRVVFQVGVSHSRSLPEFRELGLTSAEDFTFTSLGENIFIEGVNDAEDFKKTREALTMLGIKESSQSSIFKVVASILHLGNIEICAERDGESCHVSRDDLHLQHFSRLLGVELQQMEHWLCHRKLVTSSETYLKNMSKKQAENARNALAKHIYARMFDWIVEHINKVLQSSSKQHSFIGVLDIYGYEECKVPKEAPHVQHLFIINHFADKVEYECEGFLEKNRDTVYEEQINILKASQFQLVADLFNEKEDVAPPKSSRVNVRPAKPTPRPTNKEHRKTVGHQFRSSLHMLMETLNATTPHYVRCIKPNDYKEAFSFDSKRAVQQLRACGVLETIRISAAGYPSRWTYPDFFSRYRVLLKKSDMTLADKKLVCKNLLEMLIKEPDMFQFGKTKIFFRAGQVAYLEKLRADRFRSACIRIQKTVRGWLQRVRFLKIRKTAVTLQRYGRGFMARRHADFLRQTRAALICQKQLRMVRDRRAFLRVRRAAVTIQAFTRGMFTRRIFKEFLLHHKAMIIQRCVRGWLQRRKFQRSRDAAITLQCAFRCVRAKRRVQQLKVEARSAQHLKKLNSGMENKIVQLQRKMDDKSKEQRFQNEQLLQVNSSLGGEVKLLQKKLQEVSSLQQGGGGQLASLHDELQRLREELQEAHALRGKLQEEHANEKQGLTQRVEELQKENSLLKSEKEEMNQKILKLTRSSAEEGSRASLQEELDEERLRYQNLLKEVSRLEQKYENLKEEQSFSKFAPGHRRNASTLSSQESDSNYTSISTSELGDTEDTLQHVEKSSPNRVFNDTARVSEVVATARAGWFSLSDSVAVLVPSASWPPTLAVCYRMFQADAYMRLAAKCCGCALERLECGQNVFDNLPVLICEFQGPCVVQFCNGPVRKGGRHCPSLLASGGYSADVGVEAAALDLSVFLKLQRRVRDLETERGRLQQQLERGGEHRLQDVEVENLKLRKDLLSLQKAVSERAGLSDPTNELQESHALLMSQLRSANEELEARKEEMLILRTQIISSAHKEQSPAHKEQSPIHKEQSPAHKEQSPAHLKEQSSDGAIVSEQGSTPPEKQEYVCAGECESK</sequence>
<keyword evidence="11" id="KW-1185">Reference proteome</keyword>
<feature type="binding site" evidence="6">
    <location>
        <begin position="163"/>
        <end position="170"/>
    </location>
    <ligand>
        <name>ATP</name>
        <dbReference type="ChEBI" id="CHEBI:30616"/>
    </ligand>
</feature>
<dbReference type="Gene3D" id="1.20.120.720">
    <property type="entry name" value="Myosin VI head, motor domain, U50 subdomain"/>
    <property type="match status" value="1"/>
</dbReference>
<dbReference type="Pfam" id="PF00612">
    <property type="entry name" value="IQ"/>
    <property type="match status" value="5"/>
</dbReference>
<reference evidence="10" key="1">
    <citation type="submission" date="2023-04" db="EMBL/GenBank/DDBJ databases">
        <title>Chromosome-level genome of Chaenocephalus aceratus.</title>
        <authorList>
            <person name="Park H."/>
        </authorList>
    </citation>
    <scope>NUCLEOTIDE SEQUENCE</scope>
    <source>
        <strain evidence="10">DE</strain>
        <tissue evidence="10">Muscle</tissue>
    </source>
</reference>
<dbReference type="PRINTS" id="PR00193">
    <property type="entry name" value="MYOSINHEAVY"/>
</dbReference>
<accession>A0AAD9BHG7</accession>
<proteinExistence type="inferred from homology"/>
<dbReference type="PANTHER" id="PTHR13140">
    <property type="entry name" value="MYOSIN"/>
    <property type="match status" value="1"/>
</dbReference>
<dbReference type="Pfam" id="PF00063">
    <property type="entry name" value="Myosin_head"/>
    <property type="match status" value="2"/>
</dbReference>
<keyword evidence="4 6" id="KW-0505">Motor protein</keyword>
<keyword evidence="3 6" id="KW-0518">Myosin</keyword>
<dbReference type="InterPro" id="IPR036961">
    <property type="entry name" value="Kinesin_motor_dom_sf"/>
</dbReference>
<comment type="caution">
    <text evidence="10">The sequence shown here is derived from an EMBL/GenBank/DDBJ whole genome shotgun (WGS) entry which is preliminary data.</text>
</comment>
<protein>
    <submittedName>
        <fullName evidence="10">Unconventional myosin-Vb</fullName>
    </submittedName>
</protein>
<dbReference type="InterPro" id="IPR001609">
    <property type="entry name" value="Myosin_head_motor_dom-like"/>
</dbReference>
<feature type="compositionally biased region" description="Basic and acidic residues" evidence="8">
    <location>
        <begin position="1259"/>
        <end position="1293"/>
    </location>
</feature>
<feature type="coiled-coil region" evidence="7">
    <location>
        <begin position="1160"/>
        <end position="1254"/>
    </location>
</feature>
<dbReference type="GO" id="GO:0000146">
    <property type="term" value="F:microfilament motor activity"/>
    <property type="evidence" value="ECO:0007669"/>
    <property type="project" value="TreeGrafter"/>
</dbReference>
<feature type="domain" description="Myosin motor" evidence="9">
    <location>
        <begin position="69"/>
        <end position="655"/>
    </location>
</feature>
<evidence type="ECO:0000256" key="5">
    <source>
        <dbReference type="ARBA" id="ARBA00023203"/>
    </source>
</evidence>
<feature type="region of interest" description="Disordered" evidence="8">
    <location>
        <begin position="500"/>
        <end position="526"/>
    </location>
</feature>
<evidence type="ECO:0000256" key="1">
    <source>
        <dbReference type="ARBA" id="ARBA00022741"/>
    </source>
</evidence>
<dbReference type="EMBL" id="JASDAP010000022">
    <property type="protein sequence ID" value="KAK1883766.1"/>
    <property type="molecule type" value="Genomic_DNA"/>
</dbReference>
<feature type="compositionally biased region" description="Polar residues" evidence="8">
    <location>
        <begin position="995"/>
        <end position="1015"/>
    </location>
</feature>
<dbReference type="GO" id="GO:0016020">
    <property type="term" value="C:membrane"/>
    <property type="evidence" value="ECO:0007669"/>
    <property type="project" value="TreeGrafter"/>
</dbReference>